<dbReference type="RefSeq" id="XP_020861917.1">
    <property type="nucleotide sequence ID" value="XM_021006258.1"/>
</dbReference>
<dbReference type="Proteomes" id="UP000515140">
    <property type="component" value="Unplaced"/>
</dbReference>
<feature type="region of interest" description="Disordered" evidence="1">
    <location>
        <begin position="186"/>
        <end position="205"/>
    </location>
</feature>
<feature type="compositionally biased region" description="Gly residues" evidence="1">
    <location>
        <begin position="19"/>
        <end position="30"/>
    </location>
</feature>
<feature type="region of interest" description="Disordered" evidence="1">
    <location>
        <begin position="1"/>
        <end position="106"/>
    </location>
</feature>
<keyword evidence="2" id="KW-1185">Reference proteome</keyword>
<feature type="region of interest" description="Disordered" evidence="1">
    <location>
        <begin position="244"/>
        <end position="266"/>
    </location>
</feature>
<evidence type="ECO:0000313" key="3">
    <source>
        <dbReference type="RefSeq" id="XP_020861917.1"/>
    </source>
</evidence>
<feature type="compositionally biased region" description="Polar residues" evidence="1">
    <location>
        <begin position="257"/>
        <end position="266"/>
    </location>
</feature>
<dbReference type="InParanoid" id="A0A6P5LTT5"/>
<accession>A0A6P5LTT5</accession>
<sequence>MRIAVTRNEDGRESQWDGGAVGSSRGGGGPETVIQCGREEQAAAGEGARSGSAARVPGGSFQARRARRRRDWFAGSRVRAARARAEESREQRERAEDEPCAGEERLLSPGLPALPVRSPRLLRWLGQLLVLEEAAAGGGRGPGWAAAAGSARGGETAAAEPPPQRWFAVSCTDQTQLFSFPFSSLPPPQLDGAASKEPKPTPVGSLKFLDRGWGWRRSRPAVQVWKDFGEGELGEGVFAGFAAGRAGQGRGSLGPSPRSQMEEQTQ</sequence>
<gene>
    <name evidence="3" type="primary">LOC110221571</name>
</gene>
<proteinExistence type="predicted"/>
<organism evidence="2 3">
    <name type="scientific">Phascolarctos cinereus</name>
    <name type="common">Koala</name>
    <dbReference type="NCBI Taxonomy" id="38626"/>
    <lineage>
        <taxon>Eukaryota</taxon>
        <taxon>Metazoa</taxon>
        <taxon>Chordata</taxon>
        <taxon>Craniata</taxon>
        <taxon>Vertebrata</taxon>
        <taxon>Euteleostomi</taxon>
        <taxon>Mammalia</taxon>
        <taxon>Metatheria</taxon>
        <taxon>Diprotodontia</taxon>
        <taxon>Phascolarctidae</taxon>
        <taxon>Phascolarctos</taxon>
    </lineage>
</organism>
<evidence type="ECO:0000313" key="2">
    <source>
        <dbReference type="Proteomes" id="UP000515140"/>
    </source>
</evidence>
<dbReference type="KEGG" id="pcw:110221571"/>
<feature type="compositionally biased region" description="Low complexity" evidence="1">
    <location>
        <begin position="42"/>
        <end position="55"/>
    </location>
</feature>
<name>A0A6P5LTT5_PHACI</name>
<reference evidence="3" key="1">
    <citation type="submission" date="2025-08" db="UniProtKB">
        <authorList>
            <consortium name="RefSeq"/>
        </authorList>
    </citation>
    <scope>IDENTIFICATION</scope>
    <source>
        <tissue evidence="3">Spleen</tissue>
    </source>
</reference>
<dbReference type="GeneID" id="110221571"/>
<protein>
    <submittedName>
        <fullName evidence="3">Uncharacterized protein LOC110221571</fullName>
    </submittedName>
</protein>
<feature type="compositionally biased region" description="Basic and acidic residues" evidence="1">
    <location>
        <begin position="83"/>
        <end position="106"/>
    </location>
</feature>
<evidence type="ECO:0000256" key="1">
    <source>
        <dbReference type="SAM" id="MobiDB-lite"/>
    </source>
</evidence>
<dbReference type="AlphaFoldDB" id="A0A6P5LTT5"/>